<feature type="transmembrane region" description="Helical" evidence="3">
    <location>
        <begin position="294"/>
        <end position="313"/>
    </location>
</feature>
<evidence type="ECO:0000256" key="3">
    <source>
        <dbReference type="SAM" id="Phobius"/>
    </source>
</evidence>
<reference evidence="5 6" key="1">
    <citation type="journal article" date="2011" name="BMC Genomics">
        <title>Complete genome sequence of Brachyspira intermedia reveals unique genomic features in Brachyspira species and phage-mediated horizontal gene transfer.</title>
        <authorList>
            <person name="Hafstrom T."/>
            <person name="Jansson D.S."/>
            <person name="Segerman B."/>
        </authorList>
    </citation>
    <scope>NUCLEOTIDE SEQUENCE [LARGE SCALE GENOMIC DNA]</scope>
    <source>
        <strain evidence="6">ATCC 51140 / PWS/A</strain>
    </source>
</reference>
<organism evidence="5 6">
    <name type="scientific">Brachyspira intermedia (strain ATCC 51140 / PWS/A)</name>
    <name type="common">Serpulina intermedia</name>
    <dbReference type="NCBI Taxonomy" id="1045858"/>
    <lineage>
        <taxon>Bacteria</taxon>
        <taxon>Pseudomonadati</taxon>
        <taxon>Spirochaetota</taxon>
        <taxon>Spirochaetia</taxon>
        <taxon>Brachyspirales</taxon>
        <taxon>Brachyspiraceae</taxon>
        <taxon>Brachyspira</taxon>
    </lineage>
</organism>
<evidence type="ECO:0000256" key="1">
    <source>
        <dbReference type="ARBA" id="ARBA00023224"/>
    </source>
</evidence>
<dbReference type="AlphaFoldDB" id="G0EID5"/>
<dbReference type="HOGENOM" id="CLU_310957_0_0_12"/>
<feature type="transmembrane region" description="Helical" evidence="3">
    <location>
        <begin position="18"/>
        <end position="36"/>
    </location>
</feature>
<dbReference type="GO" id="GO:0016020">
    <property type="term" value="C:membrane"/>
    <property type="evidence" value="ECO:0007669"/>
    <property type="project" value="InterPro"/>
</dbReference>
<dbReference type="Pfam" id="PF00015">
    <property type="entry name" value="MCPsignal"/>
    <property type="match status" value="1"/>
</dbReference>
<evidence type="ECO:0000313" key="5">
    <source>
        <dbReference type="EMBL" id="AEM23490.1"/>
    </source>
</evidence>
<dbReference type="EMBL" id="CP002874">
    <property type="protein sequence ID" value="AEM23490.1"/>
    <property type="molecule type" value="Genomic_DNA"/>
</dbReference>
<keyword evidence="1 2" id="KW-0807">Transducer</keyword>
<dbReference type="Gene3D" id="6.10.340.10">
    <property type="match status" value="1"/>
</dbReference>
<keyword evidence="3" id="KW-1133">Transmembrane helix</keyword>
<dbReference type="SUPFAM" id="SSF58104">
    <property type="entry name" value="Methyl-accepting chemotaxis protein (MCP) signaling domain"/>
    <property type="match status" value="1"/>
</dbReference>
<dbReference type="PANTHER" id="PTHR32089">
    <property type="entry name" value="METHYL-ACCEPTING CHEMOTAXIS PROTEIN MCPB"/>
    <property type="match status" value="1"/>
</dbReference>
<keyword evidence="3" id="KW-0472">Membrane</keyword>
<name>G0EID5_BRAIP</name>
<dbReference type="Gene3D" id="1.10.287.950">
    <property type="entry name" value="Methyl-accepting chemotaxis protein"/>
    <property type="match status" value="1"/>
</dbReference>
<evidence type="ECO:0000256" key="2">
    <source>
        <dbReference type="PROSITE-ProRule" id="PRU00284"/>
    </source>
</evidence>
<keyword evidence="3" id="KW-0812">Transmembrane</keyword>
<sequence>MPILTTQEHFEMGIKIRIILIIVGVMVLVAFSTNFLSNTLNTETFSTVIERSLDNRFRLIEKEFEYNILSAREESAKISTTLSVVYNNIKNFTIDDRDEYFKNFLSATVNESQLYFNRIVSVLFHPNAIADGNEPFTLYRYSTFNKEFTKVNTTNKAMWDVLTNTYGQTYKSILRRQILKPYMINEGPHIGMTFNIASTIPDIQNEEKIVGIANVGVLFNYSTENIKDILNIEGADIMVIDKRNSAIINSKNPDIVNGRLDILYPQYYEVFNSNLTAGFSKTDNIEINNTLCKAYVANIAGLINIVMLIPNSYYTAQIKDMNDAIFYTIIIAFLMAIVTIIFFIKLLFSSITKISDAIGNSVDNKDLTVKIPAVSGSDEIGEMTKWVGLLNNSLQSVLSSVKRTILTSKKQSDTLSQKISDNLEIIYGINNNIEVIKNNVNDELNQVELVESSNQNMQEYIASNTSNIDSVEKDTRELQSKIIEEGENIEQIAASVEEMSKTIENIDAIISKATNKAKDLSLASVKSKEKMQATSMATGDLRNALGFISNFVSSIRNIAHQTNLLAMNAAIEAAHAGKYSSGFAVVAEEIRKLSEVSNEQADNANKVLQNIEEKIIITTNDLTESTEQFDILTKDVQEVTEIMDTVHVSSVEQLKAINEIVDSITKISQSSDHIKTQYIDMADKLGNIRNSLESLNNISISTSKTMNKLKTISESIHTSVVNISDSSNDLSTSANVMNKFANDNNKLLSELESEISQYRIRDIKTKKDTVTQRVKGITLIILKEFIKTKFGEEGYQKWVTAMEPSSSLIFKNEISSKEWYPYMTSFHKPYKLVCDLFYAGANTGIKEISEYHYHQIIPKYIRPLLFFVPKHFALTYAAEHIFTDLFDPARIELIKARKKLLVVHLTNFNDDPEVIELAVLAWASLLLESLTHIRSTMEITKSIKDGEIYTEFVLKW</sequence>
<keyword evidence="6" id="KW-1185">Reference proteome</keyword>
<dbReference type="PATRIC" id="fig|1045858.4.peg.2894"/>
<dbReference type="KEGG" id="bip:Bint_2896"/>
<accession>G0EID5</accession>
<dbReference type="PANTHER" id="PTHR32089:SF112">
    <property type="entry name" value="LYSOZYME-LIKE PROTEIN-RELATED"/>
    <property type="match status" value="1"/>
</dbReference>
<dbReference type="eggNOG" id="COG0840">
    <property type="taxonomic scope" value="Bacteria"/>
</dbReference>
<feature type="transmembrane region" description="Helical" evidence="3">
    <location>
        <begin position="325"/>
        <end position="348"/>
    </location>
</feature>
<dbReference type="Proteomes" id="UP000008522">
    <property type="component" value="Chromosome"/>
</dbReference>
<dbReference type="GO" id="GO:0007165">
    <property type="term" value="P:signal transduction"/>
    <property type="evidence" value="ECO:0007669"/>
    <property type="project" value="UniProtKB-KW"/>
</dbReference>
<dbReference type="PROSITE" id="PS50111">
    <property type="entry name" value="CHEMOTAXIS_TRANSDUC_2"/>
    <property type="match status" value="1"/>
</dbReference>
<dbReference type="SMART" id="SM00283">
    <property type="entry name" value="MA"/>
    <property type="match status" value="1"/>
</dbReference>
<dbReference type="InterPro" id="IPR004089">
    <property type="entry name" value="MCPsignal_dom"/>
</dbReference>
<proteinExistence type="predicted"/>
<protein>
    <submittedName>
        <fullName evidence="5">Methyl-accepting chemotaxis protein</fullName>
    </submittedName>
</protein>
<evidence type="ECO:0000259" key="4">
    <source>
        <dbReference type="PROSITE" id="PS50111"/>
    </source>
</evidence>
<feature type="domain" description="Methyl-accepting transducer" evidence="4">
    <location>
        <begin position="460"/>
        <end position="682"/>
    </location>
</feature>
<gene>
    <name evidence="5" type="primary">mcp2</name>
    <name evidence="5" type="ordered locus">Bint_2896</name>
</gene>
<evidence type="ECO:0000313" key="6">
    <source>
        <dbReference type="Proteomes" id="UP000008522"/>
    </source>
</evidence>